<protein>
    <submittedName>
        <fullName evidence="1">Uncharacterized protein</fullName>
    </submittedName>
</protein>
<organism evidence="1">
    <name type="scientific">Amphimedon queenslandica</name>
    <name type="common">Sponge</name>
    <dbReference type="NCBI Taxonomy" id="400682"/>
    <lineage>
        <taxon>Eukaryota</taxon>
        <taxon>Metazoa</taxon>
        <taxon>Porifera</taxon>
        <taxon>Demospongiae</taxon>
        <taxon>Heteroscleromorpha</taxon>
        <taxon>Haplosclerida</taxon>
        <taxon>Niphatidae</taxon>
        <taxon>Amphimedon</taxon>
    </lineage>
</organism>
<dbReference type="EnsemblMetazoa" id="Aqu2.1.21372_001">
    <property type="protein sequence ID" value="Aqu2.1.21372_001"/>
    <property type="gene ID" value="Aqu2.1.21372"/>
</dbReference>
<name>A0A1X7U1H9_AMPQE</name>
<dbReference type="PANTHER" id="PTHR46579">
    <property type="entry name" value="F5/8 TYPE C DOMAIN-CONTAINING PROTEIN-RELATED"/>
    <property type="match status" value="1"/>
</dbReference>
<evidence type="ECO:0000313" key="1">
    <source>
        <dbReference type="EnsemblMetazoa" id="Aqu2.1.21372_001"/>
    </source>
</evidence>
<dbReference type="InParanoid" id="A0A1X7U1H9"/>
<accession>A0A1X7U1H9</accession>
<dbReference type="PANTHER" id="PTHR46579:SF1">
    <property type="entry name" value="F5_8 TYPE C DOMAIN-CONTAINING PROTEIN"/>
    <property type="match status" value="1"/>
</dbReference>
<dbReference type="AlphaFoldDB" id="A0A1X7U1H9"/>
<sequence>MDNLIVAALWFGPSKPDMKALLHPILENISPINIYGIAVPGSRLRIRIKLILGIFDLPARAAATSTKQFNGEYGCLYCFDKGKIHNRARIYPPNDDHTLRTSTQMKEWAKEAEKSNTPKHGVKGISPLSDFLDLPVCIPIDYMHSILEGVFKQLMKLWFGPSYHSEKFSLRKHLNTINKLLTKIKPVNEIQQLPRSLDNMAFYKASEYRA</sequence>
<dbReference type="OrthoDB" id="3263820at2759"/>
<proteinExistence type="predicted"/>
<reference evidence="1" key="1">
    <citation type="submission" date="2017-05" db="UniProtKB">
        <authorList>
            <consortium name="EnsemblMetazoa"/>
        </authorList>
    </citation>
    <scope>IDENTIFICATION</scope>
</reference>
<dbReference type="OMA" id="NEGMIND"/>